<name>A0A0R1VHV4_9LACO</name>
<reference evidence="2 3" key="1">
    <citation type="journal article" date="2015" name="Genome Announc.">
        <title>Expanding the biotechnology potential of lactobacilli through comparative genomics of 213 strains and associated genera.</title>
        <authorList>
            <person name="Sun Z."/>
            <person name="Harris H.M."/>
            <person name="McCann A."/>
            <person name="Guo C."/>
            <person name="Argimon S."/>
            <person name="Zhang W."/>
            <person name="Yang X."/>
            <person name="Jeffery I.B."/>
            <person name="Cooney J.C."/>
            <person name="Kagawa T.F."/>
            <person name="Liu W."/>
            <person name="Song Y."/>
            <person name="Salvetti E."/>
            <person name="Wrobel A."/>
            <person name="Rasinkangas P."/>
            <person name="Parkhill J."/>
            <person name="Rea M.C."/>
            <person name="O'Sullivan O."/>
            <person name="Ritari J."/>
            <person name="Douillard F.P."/>
            <person name="Paul Ross R."/>
            <person name="Yang R."/>
            <person name="Briner A.E."/>
            <person name="Felis G.E."/>
            <person name="de Vos W.M."/>
            <person name="Barrangou R."/>
            <person name="Klaenhammer T.R."/>
            <person name="Caufield P.W."/>
            <person name="Cui Y."/>
            <person name="Zhang H."/>
            <person name="O'Toole P.W."/>
        </authorList>
    </citation>
    <scope>NUCLEOTIDE SEQUENCE [LARGE SCALE GENOMIC DNA]</scope>
    <source>
        <strain evidence="2 3">DSM 18630</strain>
    </source>
</reference>
<proteinExistence type="predicted"/>
<dbReference type="InterPro" id="IPR036291">
    <property type="entry name" value="NAD(P)-bd_dom_sf"/>
</dbReference>
<protein>
    <submittedName>
        <fullName evidence="2">Oxidoreductase</fullName>
    </submittedName>
</protein>
<keyword evidence="3" id="KW-1185">Reference proteome</keyword>
<dbReference type="InterPro" id="IPR000683">
    <property type="entry name" value="Gfo/Idh/MocA-like_OxRdtase_N"/>
</dbReference>
<accession>A0A0R1VHV4</accession>
<dbReference type="PATRIC" id="fig|1423750.3.peg.1918"/>
<dbReference type="Proteomes" id="UP000051451">
    <property type="component" value="Unassembled WGS sequence"/>
</dbReference>
<comment type="caution">
    <text evidence="2">The sequence shown here is derived from an EMBL/GenBank/DDBJ whole genome shotgun (WGS) entry which is preliminary data.</text>
</comment>
<organism evidence="2 3">
    <name type="scientific">Liquorilactobacillus ghanensis DSM 18630</name>
    <dbReference type="NCBI Taxonomy" id="1423750"/>
    <lineage>
        <taxon>Bacteria</taxon>
        <taxon>Bacillati</taxon>
        <taxon>Bacillota</taxon>
        <taxon>Bacilli</taxon>
        <taxon>Lactobacillales</taxon>
        <taxon>Lactobacillaceae</taxon>
        <taxon>Liquorilactobacillus</taxon>
    </lineage>
</organism>
<gene>
    <name evidence="2" type="ORF">FC89_GL001873</name>
</gene>
<dbReference type="STRING" id="1423750.FC89_GL001873"/>
<dbReference type="SUPFAM" id="SSF51735">
    <property type="entry name" value="NAD(P)-binding Rossmann-fold domains"/>
    <property type="match status" value="1"/>
</dbReference>
<feature type="domain" description="Gfo/Idh/MocA-like oxidoreductase N-terminal" evidence="1">
    <location>
        <begin position="2"/>
        <end position="118"/>
    </location>
</feature>
<dbReference type="GeneID" id="98319666"/>
<dbReference type="OrthoDB" id="9815825at2"/>
<dbReference type="PANTHER" id="PTHR43054:SF1">
    <property type="entry name" value="SCYLLO-INOSITOL 2-DEHYDROGENASE (NADP(+)) IOLU"/>
    <property type="match status" value="1"/>
</dbReference>
<dbReference type="Gene3D" id="3.30.360.10">
    <property type="entry name" value="Dihydrodipicolinate Reductase, domain 2"/>
    <property type="match status" value="1"/>
</dbReference>
<dbReference type="PANTHER" id="PTHR43054">
    <property type="match status" value="1"/>
</dbReference>
<evidence type="ECO:0000259" key="1">
    <source>
        <dbReference type="Pfam" id="PF01408"/>
    </source>
</evidence>
<sequence>MIKFGIIGTNWITKQFIEAAQSVGWQLTSVYSRKSVTAQQFAAQFGTAIDIYTDLSTFFAQGNFTVVYIASPNSLHFSQAKQALLAGKNVIVEKPACSNSAEMKSIIKLLRQHPNRYYFEAARHFHEPLFKTVTQQIKHFTTLQGANLTYMKYSSRYDAFLAGAEPNVFSLDFSGGALQDLGVYLAYNAISWFGYPQQATYYPYKLRNGIDGSGTVILNYTTFNVTLNLGKTANSYLPSEIYGLKEALVLDNPAELTSLTLMDEQQQSHLIAQAAPENPMLAEVRDFNEILTDPANLDNKQKMEDWLAVAVQVNRLLTHLRQTAGIKFPADELAEI</sequence>
<dbReference type="GO" id="GO:0000166">
    <property type="term" value="F:nucleotide binding"/>
    <property type="evidence" value="ECO:0007669"/>
    <property type="project" value="InterPro"/>
</dbReference>
<dbReference type="EMBL" id="AZGB01000025">
    <property type="protein sequence ID" value="KRM04845.1"/>
    <property type="molecule type" value="Genomic_DNA"/>
</dbReference>
<dbReference type="RefSeq" id="WP_057872391.1">
    <property type="nucleotide sequence ID" value="NZ_AZGB01000025.1"/>
</dbReference>
<evidence type="ECO:0000313" key="2">
    <source>
        <dbReference type="EMBL" id="KRM04845.1"/>
    </source>
</evidence>
<evidence type="ECO:0000313" key="3">
    <source>
        <dbReference type="Proteomes" id="UP000051451"/>
    </source>
</evidence>
<dbReference type="Pfam" id="PF01408">
    <property type="entry name" value="GFO_IDH_MocA"/>
    <property type="match status" value="1"/>
</dbReference>
<dbReference type="Gene3D" id="3.40.50.720">
    <property type="entry name" value="NAD(P)-binding Rossmann-like Domain"/>
    <property type="match status" value="1"/>
</dbReference>
<dbReference type="SUPFAM" id="SSF55347">
    <property type="entry name" value="Glyceraldehyde-3-phosphate dehydrogenase-like, C-terminal domain"/>
    <property type="match status" value="1"/>
</dbReference>
<dbReference type="AlphaFoldDB" id="A0A0R1VHV4"/>